<accession>A0ABW5QXM9</accession>
<dbReference type="EMBL" id="JBHUMY010000012">
    <property type="protein sequence ID" value="MFD2661194.1"/>
    <property type="molecule type" value="Genomic_DNA"/>
</dbReference>
<dbReference type="SUPFAM" id="SSF53383">
    <property type="entry name" value="PLP-dependent transferases"/>
    <property type="match status" value="1"/>
</dbReference>
<proteinExistence type="inferred from homology"/>
<comment type="caution">
    <text evidence="9">The sequence shown here is derived from an EMBL/GenBank/DDBJ whole genome shotgun (WGS) entry which is preliminary data.</text>
</comment>
<evidence type="ECO:0000256" key="1">
    <source>
        <dbReference type="ARBA" id="ARBA00001933"/>
    </source>
</evidence>
<dbReference type="PANTHER" id="PTHR11601">
    <property type="entry name" value="CYSTEINE DESULFURYLASE FAMILY MEMBER"/>
    <property type="match status" value="1"/>
</dbReference>
<organism evidence="9 10">
    <name type="scientific">Paenibacillus thailandensis</name>
    <dbReference type="NCBI Taxonomy" id="393250"/>
    <lineage>
        <taxon>Bacteria</taxon>
        <taxon>Bacillati</taxon>
        <taxon>Bacillota</taxon>
        <taxon>Bacilli</taxon>
        <taxon>Bacillales</taxon>
        <taxon>Paenibacillaceae</taxon>
        <taxon>Paenibacillus</taxon>
    </lineage>
</organism>
<sequence length="387" mass="42462">MLYFDHCASTPPHDEVIRTLAEVMKAHYANPSSIHRAGTDADKLVERSRQLLAGAFGTKPEEWLFTSGGTESNNLALKGAARANRSRGNHIITTSVEHASVYDACRQLEEEGFRVTYLPVNATGHVEPEELRRALSDDTILVSVMHVNNEVGSVQPIEAIGNVLKDRPKTLFHVDAVQSIGKLPIRIREWGIDLLSGSAHKLRGPKGTGFLYVREDVRIQPLQSGGSQEHGMRAGTQNVPGIVASAKAFRMAMETAGKRYAAMASLRSRLLEHIRSIPELKLNGSLPEEAGSYPMAPHIVHVSYPGMKPEVIVHMLEEEGIVVSTKSACSSKEDRPSRVLLAMGADRKHASGGIRISFGDEHTERDIDRLADGLRTVVKRLKPLERS</sequence>
<keyword evidence="4" id="KW-0663">Pyridoxal phosphate</keyword>
<dbReference type="InterPro" id="IPR020578">
    <property type="entry name" value="Aminotrans_V_PyrdxlP_BS"/>
</dbReference>
<dbReference type="InterPro" id="IPR016454">
    <property type="entry name" value="Cysteine_dSase"/>
</dbReference>
<dbReference type="PIRSF" id="PIRSF005572">
    <property type="entry name" value="NifS"/>
    <property type="match status" value="1"/>
</dbReference>
<evidence type="ECO:0000256" key="3">
    <source>
        <dbReference type="ARBA" id="ARBA00022723"/>
    </source>
</evidence>
<evidence type="ECO:0000259" key="8">
    <source>
        <dbReference type="Pfam" id="PF00266"/>
    </source>
</evidence>
<keyword evidence="6" id="KW-0411">Iron-sulfur</keyword>
<reference evidence="10" key="1">
    <citation type="journal article" date="2019" name="Int. J. Syst. Evol. Microbiol.">
        <title>The Global Catalogue of Microorganisms (GCM) 10K type strain sequencing project: providing services to taxonomists for standard genome sequencing and annotation.</title>
        <authorList>
            <consortium name="The Broad Institute Genomics Platform"/>
            <consortium name="The Broad Institute Genome Sequencing Center for Infectious Disease"/>
            <person name="Wu L."/>
            <person name="Ma J."/>
        </authorList>
    </citation>
    <scope>NUCLEOTIDE SEQUENCE [LARGE SCALE GENOMIC DNA]</scope>
    <source>
        <strain evidence="10">TISTR 1827</strain>
    </source>
</reference>
<dbReference type="NCBIfam" id="NF002806">
    <property type="entry name" value="PRK02948.1"/>
    <property type="match status" value="1"/>
</dbReference>
<comment type="cofactor">
    <cofactor evidence="1 7">
        <name>pyridoxal 5'-phosphate</name>
        <dbReference type="ChEBI" id="CHEBI:597326"/>
    </cofactor>
</comment>
<evidence type="ECO:0000256" key="4">
    <source>
        <dbReference type="ARBA" id="ARBA00022898"/>
    </source>
</evidence>
<name>A0ABW5QXM9_9BACL</name>
<dbReference type="Gene3D" id="1.10.260.50">
    <property type="match status" value="1"/>
</dbReference>
<keyword evidence="3" id="KW-0479">Metal-binding</keyword>
<protein>
    <submittedName>
        <fullName evidence="9">Cysteine desulfurase family protein</fullName>
    </submittedName>
</protein>
<dbReference type="InterPro" id="IPR015424">
    <property type="entry name" value="PyrdxlP-dep_Trfase"/>
</dbReference>
<dbReference type="Gene3D" id="3.40.640.10">
    <property type="entry name" value="Type I PLP-dependent aspartate aminotransferase-like (Major domain)"/>
    <property type="match status" value="1"/>
</dbReference>
<evidence type="ECO:0000256" key="5">
    <source>
        <dbReference type="ARBA" id="ARBA00023004"/>
    </source>
</evidence>
<dbReference type="RefSeq" id="WP_379273652.1">
    <property type="nucleotide sequence ID" value="NZ_JBHUGT010000024.1"/>
</dbReference>
<evidence type="ECO:0000256" key="7">
    <source>
        <dbReference type="RuleBase" id="RU004504"/>
    </source>
</evidence>
<dbReference type="InterPro" id="IPR015421">
    <property type="entry name" value="PyrdxlP-dep_Trfase_major"/>
</dbReference>
<evidence type="ECO:0000313" key="10">
    <source>
        <dbReference type="Proteomes" id="UP001597493"/>
    </source>
</evidence>
<dbReference type="InterPro" id="IPR000192">
    <property type="entry name" value="Aminotrans_V_dom"/>
</dbReference>
<dbReference type="Proteomes" id="UP001597493">
    <property type="component" value="Unassembled WGS sequence"/>
</dbReference>
<comment type="similarity">
    <text evidence="2">Belongs to the class-V pyridoxal-phosphate-dependent aminotransferase family. NifS/IscS subfamily.</text>
</comment>
<dbReference type="PANTHER" id="PTHR11601:SF50">
    <property type="entry name" value="CYSTEINE DESULFURASE ISCS 2-RELATED"/>
    <property type="match status" value="1"/>
</dbReference>
<dbReference type="Pfam" id="PF00266">
    <property type="entry name" value="Aminotran_5"/>
    <property type="match status" value="1"/>
</dbReference>
<dbReference type="Gene3D" id="3.90.1150.10">
    <property type="entry name" value="Aspartate Aminotransferase, domain 1"/>
    <property type="match status" value="1"/>
</dbReference>
<evidence type="ECO:0000256" key="2">
    <source>
        <dbReference type="ARBA" id="ARBA00006490"/>
    </source>
</evidence>
<feature type="domain" description="Aminotransferase class V" evidence="8">
    <location>
        <begin position="3"/>
        <end position="370"/>
    </location>
</feature>
<keyword evidence="5" id="KW-0408">Iron</keyword>
<evidence type="ECO:0000313" key="9">
    <source>
        <dbReference type="EMBL" id="MFD2661194.1"/>
    </source>
</evidence>
<evidence type="ECO:0000256" key="6">
    <source>
        <dbReference type="ARBA" id="ARBA00023014"/>
    </source>
</evidence>
<keyword evidence="10" id="KW-1185">Reference proteome</keyword>
<dbReference type="PROSITE" id="PS00595">
    <property type="entry name" value="AA_TRANSFER_CLASS_5"/>
    <property type="match status" value="1"/>
</dbReference>
<dbReference type="InterPro" id="IPR015422">
    <property type="entry name" value="PyrdxlP-dep_Trfase_small"/>
</dbReference>
<gene>
    <name evidence="9" type="ORF">ACFSW5_13130</name>
</gene>